<dbReference type="Gramene" id="KGN65814">
    <property type="protein sequence ID" value="KGN65814"/>
    <property type="gene ID" value="Csa_1G532220"/>
</dbReference>
<evidence type="ECO:0000313" key="4">
    <source>
        <dbReference type="Proteomes" id="UP000029981"/>
    </source>
</evidence>
<reference evidence="3 4" key="4">
    <citation type="journal article" date="2011" name="BMC Genomics">
        <title>RNA-Seq improves annotation of protein-coding genes in the cucumber genome.</title>
        <authorList>
            <person name="Li Z."/>
            <person name="Zhang Z."/>
            <person name="Yan P."/>
            <person name="Huang S."/>
            <person name="Fei Z."/>
            <person name="Lin K."/>
        </authorList>
    </citation>
    <scope>NUCLEOTIDE SEQUENCE [LARGE SCALE GENOMIC DNA]</scope>
    <source>
        <strain evidence="4">cv. 9930</strain>
    </source>
</reference>
<proteinExistence type="predicted"/>
<dbReference type="EMBL" id="CM002922">
    <property type="protein sequence ID" value="KGN65814.1"/>
    <property type="molecule type" value="Genomic_DNA"/>
</dbReference>
<sequence length="82" mass="9211">MGLRAGRLCLLLMFMVMIVLYLPISGKGDGEMKTIMRGKRCLTVKINDYDDPSPNEGHNPFKSKPKKPLKGNRKGKPNKIHS</sequence>
<reference evidence="3 4" key="1">
    <citation type="journal article" date="2009" name="Nat. Genet.">
        <title>The genome of the cucumber, Cucumis sativus L.</title>
        <authorList>
            <person name="Huang S."/>
            <person name="Li R."/>
            <person name="Zhang Z."/>
            <person name="Li L."/>
            <person name="Gu X."/>
            <person name="Fan W."/>
            <person name="Lucas W.J."/>
            <person name="Wang X."/>
            <person name="Xie B."/>
            <person name="Ni P."/>
            <person name="Ren Y."/>
            <person name="Zhu H."/>
            <person name="Li J."/>
            <person name="Lin K."/>
            <person name="Jin W."/>
            <person name="Fei Z."/>
            <person name="Li G."/>
            <person name="Staub J."/>
            <person name="Kilian A."/>
            <person name="van der Vossen E.A."/>
            <person name="Wu Y."/>
            <person name="Guo J."/>
            <person name="He J."/>
            <person name="Jia Z."/>
            <person name="Ren Y."/>
            <person name="Tian G."/>
            <person name="Lu Y."/>
            <person name="Ruan J."/>
            <person name="Qian W."/>
            <person name="Wang M."/>
            <person name="Huang Q."/>
            <person name="Li B."/>
            <person name="Xuan Z."/>
            <person name="Cao J."/>
            <person name="Asan"/>
            <person name="Wu Z."/>
            <person name="Zhang J."/>
            <person name="Cai Q."/>
            <person name="Bai Y."/>
            <person name="Zhao B."/>
            <person name="Han Y."/>
            <person name="Li Y."/>
            <person name="Li X."/>
            <person name="Wang S."/>
            <person name="Shi Q."/>
            <person name="Liu S."/>
            <person name="Cho W.K."/>
            <person name="Kim J.Y."/>
            <person name="Xu Y."/>
            <person name="Heller-Uszynska K."/>
            <person name="Miao H."/>
            <person name="Cheng Z."/>
            <person name="Zhang S."/>
            <person name="Wu J."/>
            <person name="Yang Y."/>
            <person name="Kang H."/>
            <person name="Li M."/>
            <person name="Liang H."/>
            <person name="Ren X."/>
            <person name="Shi Z."/>
            <person name="Wen M."/>
            <person name="Jian M."/>
            <person name="Yang H."/>
            <person name="Zhang G."/>
            <person name="Yang Z."/>
            <person name="Chen R."/>
            <person name="Liu S."/>
            <person name="Li J."/>
            <person name="Ma L."/>
            <person name="Liu H."/>
            <person name="Zhou Y."/>
            <person name="Zhao J."/>
            <person name="Fang X."/>
            <person name="Li G."/>
            <person name="Fang L."/>
            <person name="Li Y."/>
            <person name="Liu D."/>
            <person name="Zheng H."/>
            <person name="Zhang Y."/>
            <person name="Qin N."/>
            <person name="Li Z."/>
            <person name="Yang G."/>
            <person name="Yang S."/>
            <person name="Bolund L."/>
            <person name="Kristiansen K."/>
            <person name="Zheng H."/>
            <person name="Li S."/>
            <person name="Zhang X."/>
            <person name="Yang H."/>
            <person name="Wang J."/>
            <person name="Sun R."/>
            <person name="Zhang B."/>
            <person name="Jiang S."/>
            <person name="Wang J."/>
            <person name="Du Y."/>
            <person name="Li S."/>
        </authorList>
    </citation>
    <scope>NUCLEOTIDE SEQUENCE [LARGE SCALE GENOMIC DNA]</scope>
    <source>
        <strain evidence="4">cv. 9930</strain>
    </source>
</reference>
<evidence type="ECO:0000313" key="3">
    <source>
        <dbReference type="EMBL" id="KGN65814.1"/>
    </source>
</evidence>
<accession>A0A0A0LXM5</accession>
<dbReference type="PANTHER" id="PTHR37177">
    <property type="entry name" value="PROTEIN PSY1"/>
    <property type="match status" value="1"/>
</dbReference>
<keyword evidence="2" id="KW-0472">Membrane</keyword>
<dbReference type="PANTHER" id="PTHR37177:SF4">
    <property type="entry name" value="PROTEIN PSY1"/>
    <property type="match status" value="1"/>
</dbReference>
<feature type="region of interest" description="Disordered" evidence="1">
    <location>
        <begin position="47"/>
        <end position="82"/>
    </location>
</feature>
<reference evidence="3 4" key="3">
    <citation type="journal article" date="2010" name="BMC Genomics">
        <title>Transcriptome sequencing and comparative analysis of cucumber flowers with different sex types.</title>
        <authorList>
            <person name="Guo S."/>
            <person name="Zheng Y."/>
            <person name="Joung J.G."/>
            <person name="Liu S."/>
            <person name="Zhang Z."/>
            <person name="Crasta O.R."/>
            <person name="Sobral B.W."/>
            <person name="Xu Y."/>
            <person name="Huang S."/>
            <person name="Fei Z."/>
        </authorList>
    </citation>
    <scope>NUCLEOTIDE SEQUENCE [LARGE SCALE GENOMIC DNA]</scope>
    <source>
        <strain evidence="4">cv. 9930</strain>
    </source>
</reference>
<dbReference type="Proteomes" id="UP000029981">
    <property type="component" value="Chromosome 1"/>
</dbReference>
<name>A0A0A0LXM5_CUCSA</name>
<organism evidence="3 4">
    <name type="scientific">Cucumis sativus</name>
    <name type="common">Cucumber</name>
    <dbReference type="NCBI Taxonomy" id="3659"/>
    <lineage>
        <taxon>Eukaryota</taxon>
        <taxon>Viridiplantae</taxon>
        <taxon>Streptophyta</taxon>
        <taxon>Embryophyta</taxon>
        <taxon>Tracheophyta</taxon>
        <taxon>Spermatophyta</taxon>
        <taxon>Magnoliopsida</taxon>
        <taxon>eudicotyledons</taxon>
        <taxon>Gunneridae</taxon>
        <taxon>Pentapetalae</taxon>
        <taxon>rosids</taxon>
        <taxon>fabids</taxon>
        <taxon>Cucurbitales</taxon>
        <taxon>Cucurbitaceae</taxon>
        <taxon>Benincaseae</taxon>
        <taxon>Cucumis</taxon>
    </lineage>
</organism>
<reference evidence="3 4" key="2">
    <citation type="journal article" date="2009" name="PLoS ONE">
        <title>An integrated genetic and cytogenetic map of the cucumber genome.</title>
        <authorList>
            <person name="Ren Y."/>
            <person name="Zhang Z."/>
            <person name="Liu J."/>
            <person name="Staub J.E."/>
            <person name="Han Y."/>
            <person name="Cheng Z."/>
            <person name="Li X."/>
            <person name="Lu J."/>
            <person name="Miao H."/>
            <person name="Kang H."/>
            <person name="Xie B."/>
            <person name="Gu X."/>
            <person name="Wang X."/>
            <person name="Du Y."/>
            <person name="Jin W."/>
            <person name="Huang S."/>
        </authorList>
    </citation>
    <scope>NUCLEOTIDE SEQUENCE [LARGE SCALE GENOMIC DNA]</scope>
    <source>
        <strain evidence="4">cv. 9930</strain>
    </source>
</reference>
<dbReference type="InterPro" id="IPR034430">
    <property type="entry name" value="PSY"/>
</dbReference>
<feature type="compositionally biased region" description="Basic residues" evidence="1">
    <location>
        <begin position="61"/>
        <end position="82"/>
    </location>
</feature>
<keyword evidence="4" id="KW-1185">Reference proteome</keyword>
<protein>
    <submittedName>
        <fullName evidence="3">Uncharacterized protein</fullName>
    </submittedName>
</protein>
<evidence type="ECO:0000256" key="1">
    <source>
        <dbReference type="SAM" id="MobiDB-lite"/>
    </source>
</evidence>
<evidence type="ECO:0000256" key="2">
    <source>
        <dbReference type="SAM" id="Phobius"/>
    </source>
</evidence>
<feature type="transmembrane region" description="Helical" evidence="2">
    <location>
        <begin position="7"/>
        <end position="24"/>
    </location>
</feature>
<keyword evidence="2" id="KW-0812">Transmembrane</keyword>
<gene>
    <name evidence="3" type="ORF">Csa_1G532220</name>
</gene>
<keyword evidence="2" id="KW-1133">Transmembrane helix</keyword>
<dbReference type="AlphaFoldDB" id="A0A0A0LXM5"/>